<evidence type="ECO:0000256" key="1">
    <source>
        <dbReference type="SAM" id="Phobius"/>
    </source>
</evidence>
<accession>A0ABR6UYE3</accession>
<dbReference type="EMBL" id="JABWQV010000271">
    <property type="protein sequence ID" value="MBC3349670.1"/>
    <property type="molecule type" value="Genomic_DNA"/>
</dbReference>
<reference evidence="2 3" key="1">
    <citation type="journal article" date="2020" name="Microorganisms">
        <title>Reliable Identification of Environmental Pseudomonas Isolates Using the rpoD Gene.</title>
        <authorList>
            <consortium name="The Broad Institute Genome Sequencing Platform"/>
            <person name="Girard L."/>
            <person name="Lood C."/>
            <person name="Rokni-Zadeh H."/>
            <person name="van Noort V."/>
            <person name="Lavigne R."/>
            <person name="De Mot R."/>
        </authorList>
    </citation>
    <scope>NUCLEOTIDE SEQUENCE [LARGE SCALE GENOMIC DNA]</scope>
    <source>
        <strain evidence="2 3">SWRI196</strain>
    </source>
</reference>
<sequence>MISDMELHTVASLLRRGHSLDQLSTGLTLLAALLGLAQFLVGSVNPWLLCFSVVIFTFGVLQKYWAQRVAFDADLFQRMADSTQSLAERTYTLDQALTALGLQPVERSGRLWTERRHGALLLLRRQSLLLATQVVLTLGFILASPWLAFSDVR</sequence>
<comment type="caution">
    <text evidence="2">The sequence shown here is derived from an EMBL/GenBank/DDBJ whole genome shotgun (WGS) entry which is preliminary data.</text>
</comment>
<dbReference type="Proteomes" id="UP000617171">
    <property type="component" value="Unassembled WGS sequence"/>
</dbReference>
<gene>
    <name evidence="2" type="ORF">HU811_23725</name>
</gene>
<evidence type="ECO:0000313" key="2">
    <source>
        <dbReference type="EMBL" id="MBC3349670.1"/>
    </source>
</evidence>
<keyword evidence="1" id="KW-0812">Transmembrane</keyword>
<keyword evidence="1" id="KW-1133">Transmembrane helix</keyword>
<organism evidence="2 3">
    <name type="scientific">Pseudomonas tehranensis</name>
    <dbReference type="NCBI Taxonomy" id="2745502"/>
    <lineage>
        <taxon>Bacteria</taxon>
        <taxon>Pseudomonadati</taxon>
        <taxon>Pseudomonadota</taxon>
        <taxon>Gammaproteobacteria</taxon>
        <taxon>Pseudomonadales</taxon>
        <taxon>Pseudomonadaceae</taxon>
        <taxon>Pseudomonas</taxon>
    </lineage>
</organism>
<proteinExistence type="predicted"/>
<evidence type="ECO:0000313" key="3">
    <source>
        <dbReference type="Proteomes" id="UP000617171"/>
    </source>
</evidence>
<name>A0ABR6UYE3_9PSED</name>
<keyword evidence="3" id="KW-1185">Reference proteome</keyword>
<feature type="transmembrane region" description="Helical" evidence="1">
    <location>
        <begin position="46"/>
        <end position="66"/>
    </location>
</feature>
<keyword evidence="1" id="KW-0472">Membrane</keyword>
<protein>
    <submittedName>
        <fullName evidence="2">Uncharacterized protein</fullName>
    </submittedName>
</protein>
<dbReference type="RefSeq" id="WP_186658393.1">
    <property type="nucleotide sequence ID" value="NZ_JABWQV010000271.1"/>
</dbReference>
<feature type="transmembrane region" description="Helical" evidence="1">
    <location>
        <begin position="128"/>
        <end position="149"/>
    </location>
</feature>